<dbReference type="Pfam" id="PF13193">
    <property type="entry name" value="AMP-binding_C"/>
    <property type="match status" value="1"/>
</dbReference>
<dbReference type="InterPro" id="IPR042099">
    <property type="entry name" value="ANL_N_sf"/>
</dbReference>
<evidence type="ECO:0000259" key="2">
    <source>
        <dbReference type="Pfam" id="PF13193"/>
    </source>
</evidence>
<reference evidence="3" key="1">
    <citation type="submission" date="2016-06" db="EMBL/GenBank/DDBJ databases">
        <title>Draft genome of Moraxella osloensis CCUG 67237.</title>
        <authorList>
            <person name="Salva-Serra F."/>
            <person name="Engstrom-Jakobsson H."/>
            <person name="Thorell K."/>
            <person name="Gonzales-Siles L."/>
            <person name="Karlsson R."/>
            <person name="Boulund F."/>
            <person name="Engstrand L."/>
            <person name="Kristiansson E."/>
            <person name="Moore E."/>
        </authorList>
    </citation>
    <scope>NUCLEOTIDE SEQUENCE [LARGE SCALE GENOMIC DNA]</scope>
    <source>
        <strain evidence="3">CCUG 67237</strain>
    </source>
</reference>
<evidence type="ECO:0008006" key="4">
    <source>
        <dbReference type="Google" id="ProtNLM"/>
    </source>
</evidence>
<dbReference type="Gene3D" id="3.40.50.12780">
    <property type="entry name" value="N-terminal domain of ligase-like"/>
    <property type="match status" value="1"/>
</dbReference>
<comment type="caution">
    <text evidence="3">The sequence shown here is derived from an EMBL/GenBank/DDBJ whole genome shotgun (WGS) entry which is preliminary data.</text>
</comment>
<dbReference type="PANTHER" id="PTHR43767">
    <property type="entry name" value="LONG-CHAIN-FATTY-ACID--COA LIGASE"/>
    <property type="match status" value="1"/>
</dbReference>
<dbReference type="InterPro" id="IPR020845">
    <property type="entry name" value="AMP-binding_CS"/>
</dbReference>
<dbReference type="SUPFAM" id="SSF56801">
    <property type="entry name" value="Acetyl-CoA synthetase-like"/>
    <property type="match status" value="1"/>
</dbReference>
<dbReference type="InterPro" id="IPR045851">
    <property type="entry name" value="AMP-bd_C_sf"/>
</dbReference>
<accession>A0AA91FNY5</accession>
<proteinExistence type="predicted"/>
<dbReference type="NCBIfam" id="NF005714">
    <property type="entry name" value="PRK07529.1"/>
    <property type="match status" value="1"/>
</dbReference>
<sequence>MNHQIENQHDLRQYEQNFPLNLPSSTYQMLCESEAQFSDKKALIFVLNATQYQNSTSYSYRDLLEYIRQTANMLYSLGADKNTVIAILLPNLPETHFCIWGGEATGIIFPINPLLEPSVIAGLLNEVKATLLITLAPLPHQDNKPQLWDKAVAVAKLTPSLQHMIGVTMAHHFAHQLNITLPDASKEFVQQLPERVIYHDFYTGIANQPKDRLINPRAIVPEDLSSFFGTGGTTGMPKIAMRNHKNEVANVLQARALFGDDMLNQGNVVLCGLPLFHVNAVMVTGLLPLSMGGEILLVSPEGYRGDGVMANFWAMIEYYRVSFFSGVPTLFAGLLNLPVGDHDIASLKHCLCGAAPMPIEVFKQFEKQTGVQIIEAYGMTEGNCGSSANPRFGKKKIGSIGLRFPYQPMQVMMLDDNGKFVRVANTGEVGNICIRGDNVFVGYYLAQQNQGIWVTDTDNQTWFNSGDLGYKDADGYFFLTGRKKELIIRGGHNIDPKMIEEVVYQYDGVAGCAAIGKPDSYTGELPVLFVAPKPSVNLDTDKLMQFCQQNIGEKAAIPKAIYVIDALPLTAVGKVFKPALKRQATVMAVSELLQQHHIKATVSSKDHPTYGFIVLVNLEGDASHQQQVKTVLDQLAIHWQWDE</sequence>
<dbReference type="EMBL" id="LZMT01000006">
    <property type="protein sequence ID" value="OBX65757.1"/>
    <property type="molecule type" value="Genomic_DNA"/>
</dbReference>
<organism evidence="3">
    <name type="scientific">Faucicola osloensis</name>
    <name type="common">Moraxella osloensis</name>
    <dbReference type="NCBI Taxonomy" id="34062"/>
    <lineage>
        <taxon>Bacteria</taxon>
        <taxon>Pseudomonadati</taxon>
        <taxon>Pseudomonadota</taxon>
        <taxon>Gammaproteobacteria</taxon>
        <taxon>Moraxellales</taxon>
        <taxon>Moraxellaceae</taxon>
        <taxon>Faucicola</taxon>
    </lineage>
</organism>
<name>A0AA91FNY5_FAUOS</name>
<dbReference type="Pfam" id="PF00501">
    <property type="entry name" value="AMP-binding"/>
    <property type="match status" value="1"/>
</dbReference>
<dbReference type="AlphaFoldDB" id="A0AA91FNY5"/>
<gene>
    <name evidence="3" type="ORF">A9299_07820</name>
</gene>
<evidence type="ECO:0000259" key="1">
    <source>
        <dbReference type="Pfam" id="PF00501"/>
    </source>
</evidence>
<dbReference type="InterPro" id="IPR000873">
    <property type="entry name" value="AMP-dep_synth/lig_dom"/>
</dbReference>
<dbReference type="InterPro" id="IPR025110">
    <property type="entry name" value="AMP-bd_C"/>
</dbReference>
<feature type="domain" description="AMP-dependent synthetase/ligase" evidence="1">
    <location>
        <begin position="34"/>
        <end position="444"/>
    </location>
</feature>
<protein>
    <recommendedName>
        <fullName evidence="4">Acyl-CoA synthetase</fullName>
    </recommendedName>
</protein>
<dbReference type="PROSITE" id="PS00455">
    <property type="entry name" value="AMP_BINDING"/>
    <property type="match status" value="1"/>
</dbReference>
<dbReference type="InterPro" id="IPR050237">
    <property type="entry name" value="ATP-dep_AMP-bd_enzyme"/>
</dbReference>
<evidence type="ECO:0000313" key="3">
    <source>
        <dbReference type="EMBL" id="OBX65757.1"/>
    </source>
</evidence>
<dbReference type="PANTHER" id="PTHR43767:SF1">
    <property type="entry name" value="NONRIBOSOMAL PEPTIDE SYNTHASE PES1 (EUROFUNG)-RELATED"/>
    <property type="match status" value="1"/>
</dbReference>
<dbReference type="Gene3D" id="3.30.300.30">
    <property type="match status" value="1"/>
</dbReference>
<feature type="domain" description="AMP-binding enzyme C-terminal" evidence="2">
    <location>
        <begin position="499"/>
        <end position="574"/>
    </location>
</feature>
<dbReference type="GO" id="GO:0016878">
    <property type="term" value="F:acid-thiol ligase activity"/>
    <property type="evidence" value="ECO:0007669"/>
    <property type="project" value="UniProtKB-ARBA"/>
</dbReference>